<organism evidence="2 3">
    <name type="scientific">Leptospira tipperaryensis</name>
    <dbReference type="NCBI Taxonomy" id="2564040"/>
    <lineage>
        <taxon>Bacteria</taxon>
        <taxon>Pseudomonadati</taxon>
        <taxon>Spirochaetota</taxon>
        <taxon>Spirochaetia</taxon>
        <taxon>Leptospirales</taxon>
        <taxon>Leptospiraceae</taxon>
        <taxon>Leptospira</taxon>
    </lineage>
</organism>
<dbReference type="EMBL" id="CP015217">
    <property type="protein sequence ID" value="AOP34499.1"/>
    <property type="molecule type" value="Genomic_DNA"/>
</dbReference>
<accession>A0A1D7UY29</accession>
<dbReference type="InterPro" id="IPR001173">
    <property type="entry name" value="Glyco_trans_2-like"/>
</dbReference>
<dbReference type="AlphaFoldDB" id="A0A1D7UY29"/>
<sequence length="236" mass="25926">MNRHSVSVVIPALNEEKSIALVLADLNKITDVNIIEIIVVDNGSKDQTAKTASQNGAVVLEEPERGYGAACLKGLERIFRSSAPPDLVAFVDADYSDSPLELRDLLNEFQNPNIDLVIGSRALGKAEKGSLLPVQKFGNWLSTFLIGILYGVKFTDLGPFRVIRLDSLKKLNMQDRNFGWTVEMQIKAAKLGMDCVEVPVSYKKRIGVSKVSGTISGSIRAGWKILYTIAKLQFTK</sequence>
<name>A0A1D7UY29_9LEPT</name>
<dbReference type="Pfam" id="PF00535">
    <property type="entry name" value="Glycos_transf_2"/>
    <property type="match status" value="1"/>
</dbReference>
<proteinExistence type="predicted"/>
<keyword evidence="2" id="KW-0378">Hydrolase</keyword>
<dbReference type="CDD" id="cd04179">
    <property type="entry name" value="DPM_DPG-synthase_like"/>
    <property type="match status" value="1"/>
</dbReference>
<evidence type="ECO:0000259" key="1">
    <source>
        <dbReference type="Pfam" id="PF00535"/>
    </source>
</evidence>
<dbReference type="PANTHER" id="PTHR48090">
    <property type="entry name" value="UNDECAPRENYL-PHOSPHATE 4-DEOXY-4-FORMAMIDO-L-ARABINOSE TRANSFERASE-RELATED"/>
    <property type="match status" value="1"/>
</dbReference>
<dbReference type="SUPFAM" id="SSF53448">
    <property type="entry name" value="Nucleotide-diphospho-sugar transferases"/>
    <property type="match status" value="1"/>
</dbReference>
<feature type="domain" description="Glycosyltransferase 2-like" evidence="1">
    <location>
        <begin position="7"/>
        <end position="170"/>
    </location>
</feature>
<gene>
    <name evidence="2" type="ORF">A0128_11960</name>
</gene>
<evidence type="ECO:0000313" key="3">
    <source>
        <dbReference type="Proteomes" id="UP000094197"/>
    </source>
</evidence>
<dbReference type="KEGG" id="laj:A0128_11960"/>
<dbReference type="RefSeq" id="WP_069607724.1">
    <property type="nucleotide sequence ID" value="NZ_CP015217.1"/>
</dbReference>
<dbReference type="PANTHER" id="PTHR48090:SF7">
    <property type="entry name" value="RFBJ PROTEIN"/>
    <property type="match status" value="1"/>
</dbReference>
<dbReference type="Gene3D" id="3.90.550.10">
    <property type="entry name" value="Spore Coat Polysaccharide Biosynthesis Protein SpsA, Chain A"/>
    <property type="match status" value="1"/>
</dbReference>
<dbReference type="GO" id="GO:0016787">
    <property type="term" value="F:hydrolase activity"/>
    <property type="evidence" value="ECO:0007669"/>
    <property type="project" value="UniProtKB-KW"/>
</dbReference>
<protein>
    <submittedName>
        <fullName evidence="2">Glycosyl hydrolase</fullName>
    </submittedName>
</protein>
<keyword evidence="3" id="KW-1185">Reference proteome</keyword>
<dbReference type="InterPro" id="IPR050256">
    <property type="entry name" value="Glycosyltransferase_2"/>
</dbReference>
<reference evidence="2 3" key="1">
    <citation type="submission" date="2016-04" db="EMBL/GenBank/DDBJ databases">
        <title>Complete genome seqeunce of Leptospira alstonii serovar Room22.</title>
        <authorList>
            <person name="Nally J.E."/>
            <person name="Bayles D.O."/>
            <person name="Hurley D."/>
            <person name="Fanning S."/>
            <person name="McMahon B.J."/>
            <person name="Arent Z."/>
        </authorList>
    </citation>
    <scope>NUCLEOTIDE SEQUENCE [LARGE SCALE GENOMIC DNA]</scope>
    <source>
        <strain evidence="2 3">GWTS #1</strain>
    </source>
</reference>
<dbReference type="OrthoDB" id="9811222at2"/>
<dbReference type="InterPro" id="IPR029044">
    <property type="entry name" value="Nucleotide-diphossugar_trans"/>
</dbReference>
<evidence type="ECO:0000313" key="2">
    <source>
        <dbReference type="EMBL" id="AOP34499.1"/>
    </source>
</evidence>
<dbReference type="Proteomes" id="UP000094197">
    <property type="component" value="Chromosome 1"/>
</dbReference>